<feature type="domain" description="Initiator Rep protein WH1" evidence="2">
    <location>
        <begin position="76"/>
        <end position="241"/>
    </location>
</feature>
<evidence type="ECO:0000313" key="4">
    <source>
        <dbReference type="Proteomes" id="UP000053900"/>
    </source>
</evidence>
<comment type="caution">
    <text evidence="3">The sequence shown here is derived from an EMBL/GenBank/DDBJ whole genome shotgun (WGS) entry which is preliminary data.</text>
</comment>
<dbReference type="Pfam" id="PF21205">
    <property type="entry name" value="Rep3_C"/>
    <property type="match status" value="1"/>
</dbReference>
<proteinExistence type="inferred from homology"/>
<dbReference type="Pfam" id="PF01051">
    <property type="entry name" value="Rep3_N"/>
    <property type="match status" value="1"/>
</dbReference>
<name>A0ABR5III2_9HYPH</name>
<evidence type="ECO:0000256" key="1">
    <source>
        <dbReference type="ARBA" id="ARBA00038283"/>
    </source>
</evidence>
<reference evidence="3 4" key="1">
    <citation type="submission" date="2015-07" db="EMBL/GenBank/DDBJ databases">
        <title>Draft genome of Enhydrobacter aerosaccus.</title>
        <authorList>
            <person name="Wang X."/>
        </authorList>
    </citation>
    <scope>NUCLEOTIDE SEQUENCE [LARGE SCALE GENOMIC DNA]</scope>
    <source>
        <strain evidence="3 4">CGMCC9176</strain>
    </source>
</reference>
<evidence type="ECO:0000259" key="2">
    <source>
        <dbReference type="Pfam" id="PF01051"/>
    </source>
</evidence>
<dbReference type="InterPro" id="IPR036388">
    <property type="entry name" value="WH-like_DNA-bd_sf"/>
</dbReference>
<dbReference type="Gene3D" id="1.10.10.10">
    <property type="entry name" value="Winged helix-like DNA-binding domain superfamily/Winged helix DNA-binding domain"/>
    <property type="match status" value="2"/>
</dbReference>
<dbReference type="Proteomes" id="UP000053900">
    <property type="component" value="Unassembled WGS sequence"/>
</dbReference>
<keyword evidence="4" id="KW-1185">Reference proteome</keyword>
<gene>
    <name evidence="3" type="ORF">AFK20_12735</name>
</gene>
<comment type="similarity">
    <text evidence="1">Belongs to the initiator RepB protein family.</text>
</comment>
<dbReference type="EMBL" id="LGSW01000026">
    <property type="protein sequence ID" value="KND16759.1"/>
    <property type="molecule type" value="Genomic_DNA"/>
</dbReference>
<accession>A0ABR5III2</accession>
<dbReference type="InterPro" id="IPR000525">
    <property type="entry name" value="Initiator_Rep_WH1"/>
</dbReference>
<sequence length="397" mass="45750">MYALLVDFQKIIIHRILKIKDFCYYFVTAICWCNLRYFGTLPPKNGTFIMDFVKFIMSMTMSGQNSFYLKSDSIMITKSNTLVEACYDLSVAEHDLMTLAINKMHKQPTGTNKVTISAKEFATANKVTDNYAYKTLKDTAKTLAERKLKFPLYVDNNIQGDDKSQKLCVLKPNHKNFTILKAEYHWLQGISYQDQEGYILLHFSDPLAFLIEHTNQAYTKYDYIKTVNFKGFSSKRMYELISKWKDLGKTPEISVFEWKEYFGVADSYPKIAEFKRRVLDPAINQINEQGEFKLTLTSKKEGRGISHFMIKIKVLKKSVALLPVNTVSQSQPPSRLLTSAQADMFAKKLANDTAFGSKFARVGESSQEFAIRISQELQRDIAKITEYMSFLNKHGYK</sequence>
<dbReference type="InterPro" id="IPR036390">
    <property type="entry name" value="WH_DNA-bd_sf"/>
</dbReference>
<evidence type="ECO:0000313" key="3">
    <source>
        <dbReference type="EMBL" id="KND16759.1"/>
    </source>
</evidence>
<protein>
    <recommendedName>
        <fullName evidence="2">Initiator Rep protein WH1 domain-containing protein</fullName>
    </recommendedName>
</protein>
<organism evidence="3 4">
    <name type="scientific">Enhydrobacter aerosaccus</name>
    <dbReference type="NCBI Taxonomy" id="225324"/>
    <lineage>
        <taxon>Bacteria</taxon>
        <taxon>Pseudomonadati</taxon>
        <taxon>Pseudomonadota</taxon>
        <taxon>Alphaproteobacteria</taxon>
        <taxon>Hyphomicrobiales</taxon>
        <taxon>Enhydrobacter</taxon>
    </lineage>
</organism>
<dbReference type="SUPFAM" id="SSF46785">
    <property type="entry name" value="Winged helix' DNA-binding domain"/>
    <property type="match status" value="2"/>
</dbReference>